<evidence type="ECO:0000313" key="1">
    <source>
        <dbReference type="EMBL" id="MCJ7859239.1"/>
    </source>
</evidence>
<protein>
    <submittedName>
        <fullName evidence="1">Uncharacterized protein</fullName>
    </submittedName>
</protein>
<sequence>METPPTEPLNPVQVEQRIMELSKMIAAGVQQVTNKLRAYRQADAAYDRAKAHAQLAAEGKTVADREAEVELATIDERDAKDFAEVEYSHVNRRVKAFEKELDAIRSIGANVRQMYSVAGRGEGA</sequence>
<evidence type="ECO:0000313" key="2">
    <source>
        <dbReference type="Proteomes" id="UP001139207"/>
    </source>
</evidence>
<reference evidence="1" key="1">
    <citation type="submission" date="2022-04" db="EMBL/GenBank/DDBJ databases">
        <title>Corynebacterium kalidii LD5P10.</title>
        <authorList>
            <person name="Sun J.Q."/>
        </authorList>
    </citation>
    <scope>NUCLEOTIDE SEQUENCE</scope>
    <source>
        <strain evidence="1">LD5P10</strain>
    </source>
</reference>
<name>A0A9X1WHN0_9CORY</name>
<accession>A0A9X1WHN0</accession>
<dbReference type="Proteomes" id="UP001139207">
    <property type="component" value="Unassembled WGS sequence"/>
</dbReference>
<gene>
    <name evidence="1" type="ORF">MUN33_11035</name>
</gene>
<comment type="caution">
    <text evidence="1">The sequence shown here is derived from an EMBL/GenBank/DDBJ whole genome shotgun (WGS) entry which is preliminary data.</text>
</comment>
<dbReference type="EMBL" id="JALIEA010000017">
    <property type="protein sequence ID" value="MCJ7859239.1"/>
    <property type="molecule type" value="Genomic_DNA"/>
</dbReference>
<organism evidence="1 2">
    <name type="scientific">Corynebacterium kalidii</name>
    <dbReference type="NCBI Taxonomy" id="2931982"/>
    <lineage>
        <taxon>Bacteria</taxon>
        <taxon>Bacillati</taxon>
        <taxon>Actinomycetota</taxon>
        <taxon>Actinomycetes</taxon>
        <taxon>Mycobacteriales</taxon>
        <taxon>Corynebacteriaceae</taxon>
        <taxon>Corynebacterium</taxon>
    </lineage>
</organism>
<dbReference type="RefSeq" id="WP_244804969.1">
    <property type="nucleotide sequence ID" value="NZ_JALIEA010000017.1"/>
</dbReference>
<dbReference type="AlphaFoldDB" id="A0A9X1WHN0"/>
<keyword evidence="2" id="KW-1185">Reference proteome</keyword>
<proteinExistence type="predicted"/>